<dbReference type="InterPro" id="IPR042231">
    <property type="entry name" value="Cho/carn_acyl_trans_2"/>
</dbReference>
<feature type="region of interest" description="Disordered" evidence="2">
    <location>
        <begin position="74"/>
        <end position="98"/>
    </location>
</feature>
<dbReference type="Proteomes" id="UP000828390">
    <property type="component" value="Unassembled WGS sequence"/>
</dbReference>
<dbReference type="PANTHER" id="PTHR22589">
    <property type="entry name" value="CARNITINE O-ACYLTRANSFERASE"/>
    <property type="match status" value="1"/>
</dbReference>
<organism evidence="4 5">
    <name type="scientific">Dreissena polymorpha</name>
    <name type="common">Zebra mussel</name>
    <name type="synonym">Mytilus polymorpha</name>
    <dbReference type="NCBI Taxonomy" id="45954"/>
    <lineage>
        <taxon>Eukaryota</taxon>
        <taxon>Metazoa</taxon>
        <taxon>Spiralia</taxon>
        <taxon>Lophotrochozoa</taxon>
        <taxon>Mollusca</taxon>
        <taxon>Bivalvia</taxon>
        <taxon>Autobranchia</taxon>
        <taxon>Heteroconchia</taxon>
        <taxon>Euheterodonta</taxon>
        <taxon>Imparidentia</taxon>
        <taxon>Neoheterodontei</taxon>
        <taxon>Myida</taxon>
        <taxon>Dreissenoidea</taxon>
        <taxon>Dreissenidae</taxon>
        <taxon>Dreissena</taxon>
    </lineage>
</organism>
<dbReference type="GO" id="GO:0005739">
    <property type="term" value="C:mitochondrion"/>
    <property type="evidence" value="ECO:0007669"/>
    <property type="project" value="TreeGrafter"/>
</dbReference>
<evidence type="ECO:0000259" key="3">
    <source>
        <dbReference type="Pfam" id="PF00755"/>
    </source>
</evidence>
<evidence type="ECO:0000256" key="2">
    <source>
        <dbReference type="SAM" id="MobiDB-lite"/>
    </source>
</evidence>
<reference evidence="4" key="1">
    <citation type="journal article" date="2019" name="bioRxiv">
        <title>The Genome of the Zebra Mussel, Dreissena polymorpha: A Resource for Invasive Species Research.</title>
        <authorList>
            <person name="McCartney M.A."/>
            <person name="Auch B."/>
            <person name="Kono T."/>
            <person name="Mallez S."/>
            <person name="Zhang Y."/>
            <person name="Obille A."/>
            <person name="Becker A."/>
            <person name="Abrahante J.E."/>
            <person name="Garbe J."/>
            <person name="Badalamenti J.P."/>
            <person name="Herman A."/>
            <person name="Mangelson H."/>
            <person name="Liachko I."/>
            <person name="Sullivan S."/>
            <person name="Sone E.D."/>
            <person name="Koren S."/>
            <person name="Silverstein K.A.T."/>
            <person name="Beckman K.B."/>
            <person name="Gohl D.M."/>
        </authorList>
    </citation>
    <scope>NUCLEOTIDE SEQUENCE</scope>
    <source>
        <strain evidence="4">Duluth1</strain>
        <tissue evidence="4">Whole animal</tissue>
    </source>
</reference>
<evidence type="ECO:0000313" key="4">
    <source>
        <dbReference type="EMBL" id="KAH3737227.1"/>
    </source>
</evidence>
<dbReference type="GO" id="GO:0006631">
    <property type="term" value="P:fatty acid metabolic process"/>
    <property type="evidence" value="ECO:0007669"/>
    <property type="project" value="TreeGrafter"/>
</dbReference>
<dbReference type="InterPro" id="IPR000542">
    <property type="entry name" value="Carn_acyl_trans"/>
</dbReference>
<dbReference type="EMBL" id="JAIWYP010000011">
    <property type="protein sequence ID" value="KAH3737227.1"/>
    <property type="molecule type" value="Genomic_DNA"/>
</dbReference>
<dbReference type="Pfam" id="PF00755">
    <property type="entry name" value="Carn_acyltransf"/>
    <property type="match status" value="1"/>
</dbReference>
<feature type="domain" description="Choline/carnitine acyltransferase" evidence="3">
    <location>
        <begin position="11"/>
        <end position="77"/>
    </location>
</feature>
<reference evidence="4" key="2">
    <citation type="submission" date="2020-11" db="EMBL/GenBank/DDBJ databases">
        <authorList>
            <person name="McCartney M.A."/>
            <person name="Auch B."/>
            <person name="Kono T."/>
            <person name="Mallez S."/>
            <person name="Becker A."/>
            <person name="Gohl D.M."/>
            <person name="Silverstein K.A.T."/>
            <person name="Koren S."/>
            <person name="Bechman K.B."/>
            <person name="Herman A."/>
            <person name="Abrahante J.E."/>
            <person name="Garbe J."/>
        </authorList>
    </citation>
    <scope>NUCLEOTIDE SEQUENCE</scope>
    <source>
        <strain evidence="4">Duluth1</strain>
        <tissue evidence="4">Whole animal</tissue>
    </source>
</reference>
<proteinExistence type="predicted"/>
<keyword evidence="1" id="KW-0808">Transferase</keyword>
<dbReference type="AlphaFoldDB" id="A0A9D4HYC0"/>
<dbReference type="GO" id="GO:0004095">
    <property type="term" value="F:carnitine O-palmitoyltransferase activity"/>
    <property type="evidence" value="ECO:0007669"/>
    <property type="project" value="TreeGrafter"/>
</dbReference>
<dbReference type="SUPFAM" id="SSF52777">
    <property type="entry name" value="CoA-dependent acyltransferases"/>
    <property type="match status" value="1"/>
</dbReference>
<dbReference type="InterPro" id="IPR039551">
    <property type="entry name" value="Cho/carn_acyl_trans"/>
</dbReference>
<evidence type="ECO:0000313" key="5">
    <source>
        <dbReference type="Proteomes" id="UP000828390"/>
    </source>
</evidence>
<sequence length="177" mass="19768">MLFFMSVCLQVSDWWEEFVYLRGRSPIMVNSNYYGVDAVLMHPTTNAATRAANVTYAMMQYRRELDREEINPSVQAPVQHDSGTRHRDRPPCAPTGQQSCGCLPQGPLLQGLHSLQGAAPETMRAREIVPKNPGRHQPPCGRERADTRPHPWGPHPLGPGTHRVLLQGQEKGLTGCH</sequence>
<feature type="region of interest" description="Disordered" evidence="2">
    <location>
        <begin position="128"/>
        <end position="163"/>
    </location>
</feature>
<protein>
    <recommendedName>
        <fullName evidence="3">Choline/carnitine acyltransferase domain-containing protein</fullName>
    </recommendedName>
</protein>
<keyword evidence="5" id="KW-1185">Reference proteome</keyword>
<dbReference type="Gene3D" id="3.30.559.70">
    <property type="entry name" value="Choline/Carnitine o-acyltransferase, domain 2"/>
    <property type="match status" value="1"/>
</dbReference>
<accession>A0A9D4HYC0</accession>
<keyword evidence="1" id="KW-0012">Acyltransferase</keyword>
<evidence type="ECO:0000256" key="1">
    <source>
        <dbReference type="ARBA" id="ARBA00023315"/>
    </source>
</evidence>
<gene>
    <name evidence="4" type="ORF">DPMN_043809</name>
</gene>
<comment type="caution">
    <text evidence="4">The sequence shown here is derived from an EMBL/GenBank/DDBJ whole genome shotgun (WGS) entry which is preliminary data.</text>
</comment>
<dbReference type="GO" id="GO:0009437">
    <property type="term" value="P:carnitine metabolic process"/>
    <property type="evidence" value="ECO:0007669"/>
    <property type="project" value="TreeGrafter"/>
</dbReference>
<dbReference type="PANTHER" id="PTHR22589:SF31">
    <property type="entry name" value="CARNITINE O-PALMITOYLTRANSFERASE"/>
    <property type="match status" value="1"/>
</dbReference>
<name>A0A9D4HYC0_DREPO</name>